<dbReference type="Pfam" id="PF13514">
    <property type="entry name" value="AAA_27"/>
    <property type="match status" value="1"/>
</dbReference>
<name>A0A9Q4B2A5_SALAG</name>
<dbReference type="RefSeq" id="WP_257821477.1">
    <property type="nucleotide sequence ID" value="NZ_JABXYM010000001.1"/>
</dbReference>
<feature type="domain" description="YhaN AAA" evidence="2">
    <location>
        <begin position="1"/>
        <end position="203"/>
    </location>
</feature>
<dbReference type="SUPFAM" id="SSF52540">
    <property type="entry name" value="P-loop containing nucleoside triphosphate hydrolases"/>
    <property type="match status" value="2"/>
</dbReference>
<sequence length="1001" mass="117938">MKIKHIYIYGFGKWVNKRFDLNNDGINILFGYNESGKSTLMAFINAILFGFPSKRESQYRPRETDKYGGMLTIDTTSYNGIKIERVGGRTNKGNLSVRYPDGRTGNEEDLHKLLKGMDLATFKGIFHFDLDGLQGMKDLNPDDLNHYLYDASMVGASSLNYLDKSLQQASGKLFKPRGQKTDLNILAEKLKNTQQEIKEWETKLDNYEQLQATKQELELELAHLERDEKKLQIDIRYYDHYKTLEPIVKEWNALTADQQEDIEEIKFPEDGLSRLEQLSDKLEEKEALMSYENEKIAELTKKLHTLTDANISADLKRKMTSVINKWPLQEKIIEDLKASRYTEQELLKQRQQIEDEWQLPRTFFNSAHVTNYHLDKFNMLKTRWQTLLTTEDHLTEERRKVQREKEIAEEQKDSEYKHLLAPEEVKELERLTSSESEKKLRKQEYNMLLKQREWLEKEWSRVKRTGQIKKLTLMGLTGLCAVGTIVGYVNTNWSITLALTLLVIIGSSLTWATEKRSRDEIKHLLKDLKAHDEKMATFNNPQGDISKEAYLYAEQRLALHNDKAGHVNTINQNVTFLNTQLQQCENDWQELQEKWEAFNTELDEWCKITKMPPNRDLLFYAHLIEALKEWQRITKEYETVKENLRRLNNEVSDYKATTEWLVTNYVSQECDMTIDKQVKALTEFIEKEEEAEKNRSQVRDKLSVHEDLMSKVQKEREQIAISLTNLFDLAHVTNEEAFRRKAHQYNQQKAQLTRKNQLWLQIVTLVPNEKNRAILLDDIIKQDIDSHEKQRQLQEKVTELEKKKKGIMTELSSITLTLKELEESGTYEDKRQTFIALKGEFNHMVKEWAVIQTAQYMIHKVKNIYETERQPKVVQTACELFKRLTEGRYTQLFAPLGEERFIVEREDGQRFDPSELSRGTGELLYLSIRLALALEDVMETCSPIFMDETFVNMDKPRRHQLISLLKEISNERQILFFTCHEHLNHEWQRAFKNVEVHSLYR</sequence>
<feature type="coiled-coil region" evidence="1">
    <location>
        <begin position="183"/>
        <end position="234"/>
    </location>
</feature>
<dbReference type="EMBL" id="JABXYM010000001">
    <property type="protein sequence ID" value="MCR6097026.1"/>
    <property type="molecule type" value="Genomic_DNA"/>
</dbReference>
<accession>A0A9Q4B2A5</accession>
<dbReference type="InterPro" id="IPR038734">
    <property type="entry name" value="YhaN_AAA"/>
</dbReference>
<evidence type="ECO:0000259" key="2">
    <source>
        <dbReference type="Pfam" id="PF13514"/>
    </source>
</evidence>
<keyword evidence="1" id="KW-0175">Coiled coil</keyword>
<proteinExistence type="predicted"/>
<protein>
    <submittedName>
        <fullName evidence="3">AAA family ATPase</fullName>
    </submittedName>
</protein>
<dbReference type="Gene3D" id="3.40.50.300">
    <property type="entry name" value="P-loop containing nucleotide triphosphate hydrolases"/>
    <property type="match status" value="2"/>
</dbReference>
<feature type="coiled-coil region" evidence="1">
    <location>
        <begin position="275"/>
        <end position="302"/>
    </location>
</feature>
<feature type="coiled-coil region" evidence="1">
    <location>
        <begin position="627"/>
        <end position="657"/>
    </location>
</feature>
<dbReference type="PANTHER" id="PTHR41259">
    <property type="entry name" value="DOUBLE-STRAND BREAK REPAIR RAD50 ATPASE, PUTATIVE-RELATED"/>
    <property type="match status" value="1"/>
</dbReference>
<evidence type="ECO:0000256" key="1">
    <source>
        <dbReference type="SAM" id="Coils"/>
    </source>
</evidence>
<dbReference type="AlphaFoldDB" id="A0A9Q4B2A5"/>
<gene>
    <name evidence="3" type="ORF">HXA33_10695</name>
</gene>
<evidence type="ECO:0000313" key="3">
    <source>
        <dbReference type="EMBL" id="MCR6097026.1"/>
    </source>
</evidence>
<feature type="coiled-coil region" evidence="1">
    <location>
        <begin position="567"/>
        <end position="594"/>
    </location>
</feature>
<dbReference type="PANTHER" id="PTHR41259:SF1">
    <property type="entry name" value="DOUBLE-STRAND BREAK REPAIR RAD50 ATPASE, PUTATIVE-RELATED"/>
    <property type="match status" value="1"/>
</dbReference>
<evidence type="ECO:0000313" key="4">
    <source>
        <dbReference type="Proteomes" id="UP001057753"/>
    </source>
</evidence>
<organism evidence="3 4">
    <name type="scientific">Salipaludibacillus agaradhaerens</name>
    <name type="common">Bacillus agaradhaerens</name>
    <dbReference type="NCBI Taxonomy" id="76935"/>
    <lineage>
        <taxon>Bacteria</taxon>
        <taxon>Bacillati</taxon>
        <taxon>Bacillota</taxon>
        <taxon>Bacilli</taxon>
        <taxon>Bacillales</taxon>
        <taxon>Bacillaceae</taxon>
    </lineage>
</organism>
<reference evidence="3" key="1">
    <citation type="submission" date="2020-06" db="EMBL/GenBank/DDBJ databases">
        <title>Insight into the genomes of haloalkaliphilic bacilli from Kenyan soda lakes.</title>
        <authorList>
            <person name="Mwirichia R."/>
            <person name="Villamizar G.C."/>
            <person name="Poehlein A."/>
            <person name="Mugweru J."/>
            <person name="Kipnyargis A."/>
            <person name="Kiplimo D."/>
            <person name="Orwa P."/>
            <person name="Daniel R."/>
        </authorList>
    </citation>
    <scope>NUCLEOTIDE SEQUENCE</scope>
    <source>
        <strain evidence="3">B1096_S55</strain>
    </source>
</reference>
<keyword evidence="4" id="KW-1185">Reference proteome</keyword>
<comment type="caution">
    <text evidence="3">The sequence shown here is derived from an EMBL/GenBank/DDBJ whole genome shotgun (WGS) entry which is preliminary data.</text>
</comment>
<dbReference type="InterPro" id="IPR027417">
    <property type="entry name" value="P-loop_NTPase"/>
</dbReference>
<dbReference type="Proteomes" id="UP001057753">
    <property type="component" value="Unassembled WGS sequence"/>
</dbReference>